<name>A0AAV6V130_9ARAC</name>
<proteinExistence type="predicted"/>
<gene>
    <name evidence="4" type="ORF">JTE90_022519</name>
</gene>
<evidence type="ECO:0000256" key="3">
    <source>
        <dbReference type="SAM" id="SignalP"/>
    </source>
</evidence>
<keyword evidence="2" id="KW-0812">Transmembrane</keyword>
<feature type="chain" id="PRO_5043664042" evidence="3">
    <location>
        <begin position="19"/>
        <end position="672"/>
    </location>
</feature>
<feature type="transmembrane region" description="Helical" evidence="2">
    <location>
        <begin position="544"/>
        <end position="568"/>
    </location>
</feature>
<comment type="caution">
    <text evidence="4">The sequence shown here is derived from an EMBL/GenBank/DDBJ whole genome shotgun (WGS) entry which is preliminary data.</text>
</comment>
<feature type="signal peptide" evidence="3">
    <location>
        <begin position="1"/>
        <end position="18"/>
    </location>
</feature>
<keyword evidence="3" id="KW-0732">Signal</keyword>
<protein>
    <submittedName>
        <fullName evidence="4">Uncharacterized protein</fullName>
    </submittedName>
</protein>
<dbReference type="AlphaFoldDB" id="A0AAV6V130"/>
<evidence type="ECO:0000313" key="4">
    <source>
        <dbReference type="EMBL" id="KAG8189707.1"/>
    </source>
</evidence>
<feature type="region of interest" description="Disordered" evidence="1">
    <location>
        <begin position="639"/>
        <end position="661"/>
    </location>
</feature>
<accession>A0AAV6V130</accession>
<reference evidence="4 5" key="1">
    <citation type="journal article" date="2022" name="Nat. Ecol. Evol.">
        <title>A masculinizing supergene underlies an exaggerated male reproductive morph in a spider.</title>
        <authorList>
            <person name="Hendrickx F."/>
            <person name="De Corte Z."/>
            <person name="Sonet G."/>
            <person name="Van Belleghem S.M."/>
            <person name="Kostlbacher S."/>
            <person name="Vangestel C."/>
        </authorList>
    </citation>
    <scope>NUCLEOTIDE SEQUENCE [LARGE SCALE GENOMIC DNA]</scope>
    <source>
        <strain evidence="4">W744_W776</strain>
    </source>
</reference>
<keyword evidence="2" id="KW-0472">Membrane</keyword>
<organism evidence="4 5">
    <name type="scientific">Oedothorax gibbosus</name>
    <dbReference type="NCBI Taxonomy" id="931172"/>
    <lineage>
        <taxon>Eukaryota</taxon>
        <taxon>Metazoa</taxon>
        <taxon>Ecdysozoa</taxon>
        <taxon>Arthropoda</taxon>
        <taxon>Chelicerata</taxon>
        <taxon>Arachnida</taxon>
        <taxon>Araneae</taxon>
        <taxon>Araneomorphae</taxon>
        <taxon>Entelegynae</taxon>
        <taxon>Araneoidea</taxon>
        <taxon>Linyphiidae</taxon>
        <taxon>Erigoninae</taxon>
        <taxon>Oedothorax</taxon>
    </lineage>
</organism>
<keyword evidence="5" id="KW-1185">Reference proteome</keyword>
<sequence length="672" mass="76826">MKIFIYIVLTAIVQLGFSVIEEDYNDTALDAFLKKEYVTTTTLKDYTEDFATNLTTLDEYNAASDLSNEDSPQEISTITEKELTESPKLFIGSSTTPITNTYEGVNNTMIYGFFLNEALSTENVEEFTMLNVPTQTDVSEDKDVELVTTEADDITSKTTSPTNMNIGWTASSELQNSSTYEEINRFTGTRLDEILFKDYSMSEEKRAPVFENPLRETPFAEEMPGTIMNESLSLEDSVTTQKAWRYIETTGNVWPESRGKTTIESTTKDFTESTGIDFKKSMEKQITKSTVKDFTEIMETDFTQTTEKDFTESTVNVWTEPTNISDSFTTIQKKTIVNGKVLNETWLEPDTTKNDLPESTTISTYYNTSQEKEKSEDAEVVTTEADDIKFKNVSSTSANIGLNTSPKLQNSSTYEEANRFTLFMVQKQCTRNKSTEVFDKYPDLSTFVEEVEDCLYFAFIKIRATNPSEIKEAMKKFEENQFHVIKVKQNTGNQDKTRLVLKEHLDCKECLEKGVDVNAYERDRDLKGIKNEEKINLMHDVNDLSLYLALAASIVTSSVLIANIYLCYCRRKQGHSEIPTFNSKPEKFKMTPIPRPTILNADGMFSQNYLPGRSVNPVRSTEQQAFEKLNYSRNENRDFRESGQWIPQKKQATPKNDRSDFPFIENPTFEVW</sequence>
<evidence type="ECO:0000256" key="1">
    <source>
        <dbReference type="SAM" id="MobiDB-lite"/>
    </source>
</evidence>
<evidence type="ECO:0000256" key="2">
    <source>
        <dbReference type="SAM" id="Phobius"/>
    </source>
</evidence>
<keyword evidence="2" id="KW-1133">Transmembrane helix</keyword>
<evidence type="ECO:0000313" key="5">
    <source>
        <dbReference type="Proteomes" id="UP000827092"/>
    </source>
</evidence>
<dbReference type="Proteomes" id="UP000827092">
    <property type="component" value="Unassembled WGS sequence"/>
</dbReference>
<dbReference type="EMBL" id="JAFNEN010000207">
    <property type="protein sequence ID" value="KAG8189707.1"/>
    <property type="molecule type" value="Genomic_DNA"/>
</dbReference>